<comment type="caution">
    <text evidence="4">The sequence shown here is derived from an EMBL/GenBank/DDBJ whole genome shotgun (WGS) entry which is preliminary data.</text>
</comment>
<evidence type="ECO:0000256" key="2">
    <source>
        <dbReference type="ARBA" id="ARBA00022737"/>
    </source>
</evidence>
<name>A0ABV0KRP9_9CYAN</name>
<protein>
    <recommendedName>
        <fullName evidence="6">WD40 repeat domain-containing protein</fullName>
    </recommendedName>
</protein>
<sequence>MGEPATMQKQIKTELSNRQVTLSAGQAMATFDATVYNDSDRFASFQLKLLAAGALPDANKPWYRLTPSVSSKIPVGDCTRFQIEIFDLPPIAQQFRGAIDLTVEVTSRELENQYDRQPLRLLADGIQEQPPALTLTMPVQQASPGERLVIAAQVHNPTRSPLEATLRLSGLPDRWFPGGIQQTLLVVPGKPQTVTFECEMPPPSQALSQVYPVALEATGRFPTVTAMGQLHLLPAGAVRFTCEPLEAAIPELLGRWLNPTQGTAVFALQFDNLSNVQPNVELTVKELRSQRRRWFWQTKQSPRSGNFTNAYSIERRRWFWQTKQSPALDPEPIPLPLKVSVGLLPSNLPIGVSTVPLQIQRRLPWLGWGRLQRFEVAAQTVETQVPLQDSPQTVQVHLFPVIPLWLQLLGALLALGLGALTWLLLTDPGHRGPVNSVQFNGQGTEVVSGSHDQTIRRWRVQNQNLRTQSRIVNLTKAVRVVRYRPVNNDQVALGFENGEIQLANLLTGRRSRLTPDKDDRVFALAFSRDAQTLYSGHGSGLILQWDLSRFLPEQTAPQRAYDVRFAITAITLSGNNYSHLAIGGRYNRLLLLATQKDTTKPTKAAQFLEIPYPSGSLNNYISSLSTAEQQPNLLAISDTQGRISVWNTDTCLANRDRCTFIEQPWLGHEGSPVRAVALSADGCFLASAGDDGDVKLWSLDGQGARRSSAATGRVLAHLGKPLKALDIVQTRDAIWVTSGGDDGQVRLYEVRFAGNNRADDRCPVLSGGGS</sequence>
<dbReference type="PROSITE" id="PS50082">
    <property type="entry name" value="WD_REPEATS_2"/>
    <property type="match status" value="2"/>
</dbReference>
<dbReference type="InterPro" id="IPR001680">
    <property type="entry name" value="WD40_rpt"/>
</dbReference>
<dbReference type="EMBL" id="JAMPLM010000024">
    <property type="protein sequence ID" value="MEP1060959.1"/>
    <property type="molecule type" value="Genomic_DNA"/>
</dbReference>
<dbReference type="PANTHER" id="PTHR22847:SF637">
    <property type="entry name" value="WD REPEAT DOMAIN 5B"/>
    <property type="match status" value="1"/>
</dbReference>
<organism evidence="4 5">
    <name type="scientific">Stenomitos frigidus AS-A4</name>
    <dbReference type="NCBI Taxonomy" id="2933935"/>
    <lineage>
        <taxon>Bacteria</taxon>
        <taxon>Bacillati</taxon>
        <taxon>Cyanobacteriota</taxon>
        <taxon>Cyanophyceae</taxon>
        <taxon>Leptolyngbyales</taxon>
        <taxon>Leptolyngbyaceae</taxon>
        <taxon>Stenomitos</taxon>
    </lineage>
</organism>
<evidence type="ECO:0000256" key="3">
    <source>
        <dbReference type="PROSITE-ProRule" id="PRU00221"/>
    </source>
</evidence>
<keyword evidence="2" id="KW-0677">Repeat</keyword>
<dbReference type="SUPFAM" id="SSF50978">
    <property type="entry name" value="WD40 repeat-like"/>
    <property type="match status" value="1"/>
</dbReference>
<dbReference type="Pfam" id="PF00400">
    <property type="entry name" value="WD40"/>
    <property type="match status" value="2"/>
</dbReference>
<evidence type="ECO:0000256" key="1">
    <source>
        <dbReference type="ARBA" id="ARBA00022574"/>
    </source>
</evidence>
<evidence type="ECO:0008006" key="6">
    <source>
        <dbReference type="Google" id="ProtNLM"/>
    </source>
</evidence>
<dbReference type="SMART" id="SM00320">
    <property type="entry name" value="WD40"/>
    <property type="match status" value="5"/>
</dbReference>
<evidence type="ECO:0000313" key="5">
    <source>
        <dbReference type="Proteomes" id="UP001476950"/>
    </source>
</evidence>
<proteinExistence type="predicted"/>
<dbReference type="Proteomes" id="UP001476950">
    <property type="component" value="Unassembled WGS sequence"/>
</dbReference>
<accession>A0ABV0KRP9</accession>
<keyword evidence="1 3" id="KW-0853">WD repeat</keyword>
<dbReference type="PROSITE" id="PS50294">
    <property type="entry name" value="WD_REPEATS_REGION"/>
    <property type="match status" value="2"/>
</dbReference>
<dbReference type="RefSeq" id="WP_190446656.1">
    <property type="nucleotide sequence ID" value="NZ_JAMPLM010000024.1"/>
</dbReference>
<keyword evidence="5" id="KW-1185">Reference proteome</keyword>
<reference evidence="4 5" key="1">
    <citation type="submission" date="2022-04" db="EMBL/GenBank/DDBJ databases">
        <title>Positive selection, recombination, and allopatry shape intraspecific diversity of widespread and dominant cyanobacteria.</title>
        <authorList>
            <person name="Wei J."/>
            <person name="Shu W."/>
            <person name="Hu C."/>
        </authorList>
    </citation>
    <scope>NUCLEOTIDE SEQUENCE [LARGE SCALE GENOMIC DNA]</scope>
    <source>
        <strain evidence="4 5">AS-A4</strain>
    </source>
</reference>
<dbReference type="InterPro" id="IPR015943">
    <property type="entry name" value="WD40/YVTN_repeat-like_dom_sf"/>
</dbReference>
<dbReference type="PANTHER" id="PTHR22847">
    <property type="entry name" value="WD40 REPEAT PROTEIN"/>
    <property type="match status" value="1"/>
</dbReference>
<feature type="repeat" description="WD" evidence="3">
    <location>
        <begin position="427"/>
        <end position="468"/>
    </location>
</feature>
<evidence type="ECO:0000313" key="4">
    <source>
        <dbReference type="EMBL" id="MEP1060959.1"/>
    </source>
</evidence>
<dbReference type="Gene3D" id="2.130.10.10">
    <property type="entry name" value="YVTN repeat-like/Quinoprotein amine dehydrogenase"/>
    <property type="match status" value="2"/>
</dbReference>
<gene>
    <name evidence="4" type="ORF">NDI38_21225</name>
</gene>
<feature type="repeat" description="WD" evidence="3">
    <location>
        <begin position="666"/>
        <end position="707"/>
    </location>
</feature>
<dbReference type="InterPro" id="IPR036322">
    <property type="entry name" value="WD40_repeat_dom_sf"/>
</dbReference>